<organism evidence="2 3">
    <name type="scientific">Marchantia polymorpha subsp. ruderalis</name>
    <dbReference type="NCBI Taxonomy" id="1480154"/>
    <lineage>
        <taxon>Eukaryota</taxon>
        <taxon>Viridiplantae</taxon>
        <taxon>Streptophyta</taxon>
        <taxon>Embryophyta</taxon>
        <taxon>Marchantiophyta</taxon>
        <taxon>Marchantiopsida</taxon>
        <taxon>Marchantiidae</taxon>
        <taxon>Marchantiales</taxon>
        <taxon>Marchantiaceae</taxon>
        <taxon>Marchantia</taxon>
    </lineage>
</organism>
<name>A0A176W4L6_MARPO</name>
<keyword evidence="3" id="KW-1185">Reference proteome</keyword>
<evidence type="ECO:0000313" key="2">
    <source>
        <dbReference type="EMBL" id="OAE27405.1"/>
    </source>
</evidence>
<feature type="compositionally biased region" description="Basic and acidic residues" evidence="1">
    <location>
        <begin position="310"/>
        <end position="336"/>
    </location>
</feature>
<sequence length="422" mass="47786">MLAPSSRAEEYLYSRNNIRAIELWDIAGRHQRSVSVAEEALVMGGEKPRESGSCSTDEKWRLLLLSVGLYRVRNIVTHGSKLLDDRDKQIFEALTKIGLFDFMRTVWKWQKVEICDEFVHNWNGQDKKTVVNNTEIDVSLQSFVMVTGLLAEESAMAPEDPKHGTNGSRSEACFEVTAKRRDGSNKQLVASMDDPVLRDLLFLLSETVWMKTTELKRVPLDLMTYVTEAMAGKKFRWSKILHTKFLTELGRLHAQSQDLSDGLIRVSKTVAGPVMCFLYIHAKLKAEALADLSGTVVHYREGKVIDAKIEDGSKEEHGSRSGVADQKDQAKEEKALGPRTPTSRTKFKLYTQVTREKRKDLSDEDEESFMIDLPECSSLADSLAANVLQLECLIARKHAELAECKLRLYAEEKKQKLCSQRL</sequence>
<dbReference type="Proteomes" id="UP000077202">
    <property type="component" value="Unassembled WGS sequence"/>
</dbReference>
<dbReference type="AlphaFoldDB" id="A0A176W4L6"/>
<proteinExistence type="predicted"/>
<dbReference type="EMBL" id="LVLJ01001907">
    <property type="protein sequence ID" value="OAE27405.1"/>
    <property type="molecule type" value="Genomic_DNA"/>
</dbReference>
<accession>A0A176W4L6</accession>
<gene>
    <name evidence="2" type="ORF">AXG93_2015s1340</name>
</gene>
<evidence type="ECO:0000313" key="3">
    <source>
        <dbReference type="Proteomes" id="UP000077202"/>
    </source>
</evidence>
<reference evidence="2" key="1">
    <citation type="submission" date="2016-03" db="EMBL/GenBank/DDBJ databases">
        <title>Mechanisms controlling the formation of the plant cell surface in tip-growing cells are functionally conserved among land plants.</title>
        <authorList>
            <person name="Honkanen S."/>
            <person name="Jones V.A."/>
            <person name="Morieri G."/>
            <person name="Champion C."/>
            <person name="Hetherington A.J."/>
            <person name="Kelly S."/>
            <person name="Saint-Marcoux D."/>
            <person name="Proust H."/>
            <person name="Prescott H."/>
            <person name="Dolan L."/>
        </authorList>
    </citation>
    <scope>NUCLEOTIDE SEQUENCE [LARGE SCALE GENOMIC DNA]</scope>
    <source>
        <tissue evidence="2">Whole gametophyte</tissue>
    </source>
</reference>
<evidence type="ECO:0000256" key="1">
    <source>
        <dbReference type="SAM" id="MobiDB-lite"/>
    </source>
</evidence>
<protein>
    <submittedName>
        <fullName evidence="2">Uncharacterized protein</fullName>
    </submittedName>
</protein>
<feature type="region of interest" description="Disordered" evidence="1">
    <location>
        <begin position="310"/>
        <end position="341"/>
    </location>
</feature>
<comment type="caution">
    <text evidence="2">The sequence shown here is derived from an EMBL/GenBank/DDBJ whole genome shotgun (WGS) entry which is preliminary data.</text>
</comment>